<proteinExistence type="predicted"/>
<sequence length="299" mass="33901">MAKKEYKCPHCNNINQLILMGYSSGTFEKICPSCNSKLEITLKNDEINVLIPKDEKKENNLVQNTKIPNDYKKYKMESPQNILMPKIIAVLILSSSIMGLLTGWSLIVGFNSDYEEYDDISIEIVVISLSNFSPLQNVTILFNNVEMSYEYSGNGTYNVLATPGKYVAKIIAPMHKNTTMEFFIAPQESNLRLPDTDEGLEGINRFVFMMEEGNGEVFLEDNVYLKISSWCPNLIFLFSIIGIWGAWVTYTLQSYKNAQIGAFFSVLGMGFLIIGPILSIIALYYLKKHKNMFTASFKN</sequence>
<evidence type="ECO:0000313" key="2">
    <source>
        <dbReference type="EMBL" id="OIR22122.1"/>
    </source>
</evidence>
<gene>
    <name evidence="2" type="ORF">BET99_01120</name>
</gene>
<keyword evidence="1" id="KW-0472">Membrane</keyword>
<name>A0A1J5TME2_9ARCH</name>
<comment type="caution">
    <text evidence="2">The sequence shown here is derived from an EMBL/GenBank/DDBJ whole genome shotgun (WGS) entry which is preliminary data.</text>
</comment>
<evidence type="ECO:0000313" key="3">
    <source>
        <dbReference type="Proteomes" id="UP000183615"/>
    </source>
</evidence>
<feature type="transmembrane region" description="Helical" evidence="1">
    <location>
        <begin position="230"/>
        <end position="250"/>
    </location>
</feature>
<reference evidence="2 3" key="1">
    <citation type="submission" date="2016-08" db="EMBL/GenBank/DDBJ databases">
        <title>New Insights into Marine Group III Euryarchaeota, from dark to light.</title>
        <authorList>
            <person name="Haro-Moreno J.M."/>
            <person name="Rodriguez-Valera F."/>
            <person name="Lopez-Garcia P."/>
            <person name="Moreira D."/>
            <person name="Martin-Cuadrado A.B."/>
        </authorList>
    </citation>
    <scope>NUCLEOTIDE SEQUENCE [LARGE SCALE GENOMIC DNA]</scope>
    <source>
        <strain evidence="2">CG-Epi2</strain>
    </source>
</reference>
<feature type="transmembrane region" description="Helical" evidence="1">
    <location>
        <begin position="262"/>
        <end position="286"/>
    </location>
</feature>
<organism evidence="2 3">
    <name type="scientific">Marine Group III euryarchaeote CG-Epi2</name>
    <dbReference type="NCBI Taxonomy" id="1888996"/>
    <lineage>
        <taxon>Archaea</taxon>
        <taxon>Methanobacteriati</taxon>
        <taxon>Thermoplasmatota</taxon>
        <taxon>Thermoplasmata</taxon>
        <taxon>Candidatus Thermoprofundales</taxon>
    </lineage>
</organism>
<feature type="transmembrane region" description="Helical" evidence="1">
    <location>
        <begin position="120"/>
        <end position="142"/>
    </location>
</feature>
<feature type="transmembrane region" description="Helical" evidence="1">
    <location>
        <begin position="83"/>
        <end position="108"/>
    </location>
</feature>
<keyword evidence="1" id="KW-1133">Transmembrane helix</keyword>
<evidence type="ECO:0000256" key="1">
    <source>
        <dbReference type="SAM" id="Phobius"/>
    </source>
</evidence>
<dbReference type="Proteomes" id="UP000183615">
    <property type="component" value="Unassembled WGS sequence"/>
</dbReference>
<accession>A0A1J5TME2</accession>
<keyword evidence="1" id="KW-0812">Transmembrane</keyword>
<dbReference type="EMBL" id="MIYZ01000023">
    <property type="protein sequence ID" value="OIR22122.1"/>
    <property type="molecule type" value="Genomic_DNA"/>
</dbReference>
<dbReference type="AlphaFoldDB" id="A0A1J5TME2"/>
<protein>
    <submittedName>
        <fullName evidence="2">Uncharacterized protein</fullName>
    </submittedName>
</protein>